<sequence length="96" mass="9923">MKLFIATAAATLIATASFAGQSTRYEDLRLDTSVTADVVHAADAGETRPNERAADLRLETFSDESAPVATFSTSGPVSSLGEGFAYGGYGAGNDSR</sequence>
<feature type="signal peptide" evidence="1">
    <location>
        <begin position="1"/>
        <end position="19"/>
    </location>
</feature>
<dbReference type="EMBL" id="CP116423">
    <property type="protein sequence ID" value="WCE68969.1"/>
    <property type="molecule type" value="Genomic_DNA"/>
</dbReference>
<evidence type="ECO:0000313" key="3">
    <source>
        <dbReference type="Proteomes" id="UP001210770"/>
    </source>
</evidence>
<proteinExistence type="predicted"/>
<gene>
    <name evidence="2" type="ORF">PL336_09090</name>
</gene>
<dbReference type="Proteomes" id="UP001210770">
    <property type="component" value="Chromosome"/>
</dbReference>
<name>A0AAX3LJY6_9RHOB</name>
<reference evidence="2" key="1">
    <citation type="submission" date="2023-01" db="EMBL/GenBank/DDBJ databases">
        <title>Comparative genomic analysis of cold water coral derived Sulfitobacter faviae: insights into their metabolism and habitat adaptation.</title>
        <authorList>
            <person name="Guo Y."/>
            <person name="Lin S."/>
            <person name="Huang Z."/>
            <person name="Tang K."/>
            <person name="Wang X."/>
        </authorList>
    </citation>
    <scope>NUCLEOTIDE SEQUENCE</scope>
    <source>
        <strain evidence="2">SCSIO W_1865</strain>
    </source>
</reference>
<dbReference type="AlphaFoldDB" id="A0AAX3LJY6"/>
<protein>
    <submittedName>
        <fullName evidence="2">Uncharacterized protein</fullName>
    </submittedName>
</protein>
<organism evidence="2 3">
    <name type="scientific">Sulfitobacter faviae</name>
    <dbReference type="NCBI Taxonomy" id="1775881"/>
    <lineage>
        <taxon>Bacteria</taxon>
        <taxon>Pseudomonadati</taxon>
        <taxon>Pseudomonadota</taxon>
        <taxon>Alphaproteobacteria</taxon>
        <taxon>Rhodobacterales</taxon>
        <taxon>Roseobacteraceae</taxon>
        <taxon>Sulfitobacter</taxon>
    </lineage>
</organism>
<feature type="chain" id="PRO_5043926238" evidence="1">
    <location>
        <begin position="20"/>
        <end position="96"/>
    </location>
</feature>
<evidence type="ECO:0000256" key="1">
    <source>
        <dbReference type="SAM" id="SignalP"/>
    </source>
</evidence>
<keyword evidence="1" id="KW-0732">Signal</keyword>
<accession>A0AAX3LJY6</accession>
<dbReference type="RefSeq" id="WP_271687259.1">
    <property type="nucleotide sequence ID" value="NZ_CP116419.1"/>
</dbReference>
<evidence type="ECO:0000313" key="2">
    <source>
        <dbReference type="EMBL" id="WCE68969.1"/>
    </source>
</evidence>